<reference evidence="1" key="1">
    <citation type="submission" date="2020-05" db="EMBL/GenBank/DDBJ databases">
        <authorList>
            <person name="Delgado-Blas J."/>
        </authorList>
    </citation>
    <scope>NUCLEOTIDE SEQUENCE</scope>
    <source>
        <strain evidence="1">BB1454</strain>
    </source>
</reference>
<evidence type="ECO:0000313" key="1">
    <source>
        <dbReference type="EMBL" id="CAB5708658.1"/>
    </source>
</evidence>
<protein>
    <submittedName>
        <fullName evidence="1">Uncharacterized protein</fullName>
    </submittedName>
</protein>
<sequence length="213" mass="23176">MVMALYAIAKLIEARAVDCARNAIKSLIDLTPQDGRGTASRRAMAAHADRCRGGRNHRAPAAWRAHLRNLNKSISAASTGTGKESAISDDFAITNPRSVPPHAFSLRARSRRLIHQFVNDLLASFSRTIGLYRGRITIRIEARKTALLTHGSFSLSTDLSTRLAALEMVGVRGDTCFIVCRMPIATGCGHAGHTQCRCCCCSSNQRRPSETTL</sequence>
<proteinExistence type="predicted"/>
<dbReference type="EMBL" id="CAHPSC010000071">
    <property type="protein sequence ID" value="CAB5708658.1"/>
    <property type="molecule type" value="Genomic_DNA"/>
</dbReference>
<organism evidence="1 2">
    <name type="scientific">Comamonas aquatica</name>
    <dbReference type="NCBI Taxonomy" id="225991"/>
    <lineage>
        <taxon>Bacteria</taxon>
        <taxon>Pseudomonadati</taxon>
        <taxon>Pseudomonadota</taxon>
        <taxon>Betaproteobacteria</taxon>
        <taxon>Burkholderiales</taxon>
        <taxon>Comamonadaceae</taxon>
        <taxon>Comamonas</taxon>
    </lineage>
</organism>
<comment type="caution">
    <text evidence="1">The sequence shown here is derived from an EMBL/GenBank/DDBJ whole genome shotgun (WGS) entry which is preliminary data.</text>
</comment>
<evidence type="ECO:0000313" key="2">
    <source>
        <dbReference type="Proteomes" id="UP000834458"/>
    </source>
</evidence>
<gene>
    <name evidence="1" type="ORF">GHA_03432</name>
</gene>
<name>A0AA35GM41_9BURK</name>
<accession>A0AA35GM41</accession>
<dbReference type="Proteomes" id="UP000834458">
    <property type="component" value="Unassembled WGS sequence"/>
</dbReference>
<dbReference type="AlphaFoldDB" id="A0AA35GM41"/>